<dbReference type="InterPro" id="IPR045556">
    <property type="entry name" value="DUF6351"/>
</dbReference>
<feature type="signal peptide" evidence="1">
    <location>
        <begin position="1"/>
        <end position="19"/>
    </location>
</feature>
<dbReference type="STRING" id="1144548.SAMN05443287_102263"/>
<dbReference type="OrthoDB" id="3078806at2"/>
<evidence type="ECO:0000259" key="2">
    <source>
        <dbReference type="Pfam" id="PF19878"/>
    </source>
</evidence>
<dbReference type="Proteomes" id="UP000198707">
    <property type="component" value="Unassembled WGS sequence"/>
</dbReference>
<feature type="chain" id="PRO_5039384689" description="DUF6351 domain-containing protein" evidence="1">
    <location>
        <begin position="20"/>
        <end position="701"/>
    </location>
</feature>
<protein>
    <recommendedName>
        <fullName evidence="2">DUF6351 domain-containing protein</fullName>
    </recommendedName>
</protein>
<feature type="domain" description="DUF6351" evidence="2">
    <location>
        <begin position="36"/>
        <end position="692"/>
    </location>
</feature>
<proteinExistence type="predicted"/>
<keyword evidence="1" id="KW-0732">Signal</keyword>
<dbReference type="EMBL" id="FNYV01000002">
    <property type="protein sequence ID" value="SEI92016.1"/>
    <property type="molecule type" value="Genomic_DNA"/>
</dbReference>
<evidence type="ECO:0000256" key="1">
    <source>
        <dbReference type="SAM" id="SignalP"/>
    </source>
</evidence>
<accession>A0A1H6UJZ8</accession>
<dbReference type="AlphaFoldDB" id="A0A1H6UJZ8"/>
<name>A0A1H6UJZ8_9ACTN</name>
<dbReference type="RefSeq" id="WP_092376244.1">
    <property type="nucleotide sequence ID" value="NZ_BOPI01000003.1"/>
</dbReference>
<evidence type="ECO:0000313" key="4">
    <source>
        <dbReference type="Proteomes" id="UP000198707"/>
    </source>
</evidence>
<reference evidence="4" key="1">
    <citation type="submission" date="2016-10" db="EMBL/GenBank/DDBJ databases">
        <authorList>
            <person name="Varghese N."/>
            <person name="Submissions S."/>
        </authorList>
    </citation>
    <scope>NUCLEOTIDE SEQUENCE [LARGE SCALE GENOMIC DNA]</scope>
    <source>
        <strain evidence="4">CGMCC 4.7038</strain>
    </source>
</reference>
<keyword evidence="4" id="KW-1185">Reference proteome</keyword>
<sequence length="701" mass="74762">MALTALVTAALISGLTASAGATAPAGKGGHRTFDLAVVSGRADMISGDDALVRIGVPQNVAPHQVKVRLDGRDVTGRFRPADDKRTLLGLVDRLALGKNRLEVRANGFGKGRPSAALTLVNHPAAGPVFSGPHIPLFCTASGSPWHLGPVDENCHVAQPQVTYQYRTTAGSFASLPDGPLPTDVATTTTTAGRTVPYVVRIERGTINRAVYEIAVLHRPGDAAPSPWTTNRGWNDRLVYTFGGACGIGYTQANSTGGVLDHTLLSRGYAVASATFNVYAHNCNDVTSAETAMMVKEHVIETLGVPAFTMGWGGSAGTMQQLLISNAYPGILDGVVGHIGYPDERSTTLTGHECRFISQAATAAGLSSTEQTAVGGFGSPNTCVGYQFFDSVDWPTACPNHVPAALRYHPVTNPDGIRCAMADFISNVYGVDPATGAGRPIIPDTVGVQYGLQTLQQGIISPEQFVRLNEGIGGLDVEGNRTPQRTSANVEAIKVAYATGRVNQFDGGLRWTPIIETRGYTDPTGDFHDRFRSWTMRERLLRANGNADNHASITSPAGAAATASQEQALADMDAWLTARTRLAATRPHLDPVALTRLSRPRGVLDSCVTPDGERIVERLTLDPAARCNQLFPYHRNPRVVAGGPTTSVVLKCQLQPLKQSRYGVSFTAGQWQRLRAVFPDGVCDWSKPGVGQVPLARTWIRF</sequence>
<gene>
    <name evidence="3" type="ORF">SAMN05443287_102263</name>
</gene>
<organism evidence="3 4">
    <name type="scientific">Micromonospora phaseoli</name>
    <dbReference type="NCBI Taxonomy" id="1144548"/>
    <lineage>
        <taxon>Bacteria</taxon>
        <taxon>Bacillati</taxon>
        <taxon>Actinomycetota</taxon>
        <taxon>Actinomycetes</taxon>
        <taxon>Micromonosporales</taxon>
        <taxon>Micromonosporaceae</taxon>
        <taxon>Micromonospora</taxon>
    </lineage>
</organism>
<evidence type="ECO:0000313" key="3">
    <source>
        <dbReference type="EMBL" id="SEI92016.1"/>
    </source>
</evidence>
<dbReference type="Pfam" id="PF19878">
    <property type="entry name" value="DUF6351"/>
    <property type="match status" value="1"/>
</dbReference>